<feature type="signal peptide" evidence="1">
    <location>
        <begin position="1"/>
        <end position="26"/>
    </location>
</feature>
<protein>
    <recommendedName>
        <fullName evidence="4">Secreted protein</fullName>
    </recommendedName>
</protein>
<dbReference type="EMBL" id="VKHT01000428">
    <property type="protein sequence ID" value="MBB0245224.1"/>
    <property type="molecule type" value="Genomic_DNA"/>
</dbReference>
<accession>A0A7W3TE71</accession>
<feature type="chain" id="PRO_5031011515" description="Secreted protein" evidence="1">
    <location>
        <begin position="27"/>
        <end position="128"/>
    </location>
</feature>
<keyword evidence="3" id="KW-1185">Reference proteome</keyword>
<keyword evidence="1" id="KW-0732">Signal</keyword>
<organism evidence="2 3">
    <name type="scientific">Streptomyces alkaliphilus</name>
    <dbReference type="NCBI Taxonomy" id="1472722"/>
    <lineage>
        <taxon>Bacteria</taxon>
        <taxon>Bacillati</taxon>
        <taxon>Actinomycetota</taxon>
        <taxon>Actinomycetes</taxon>
        <taxon>Kitasatosporales</taxon>
        <taxon>Streptomycetaceae</taxon>
        <taxon>Streptomyces</taxon>
    </lineage>
</organism>
<evidence type="ECO:0008006" key="4">
    <source>
        <dbReference type="Google" id="ProtNLM"/>
    </source>
</evidence>
<comment type="caution">
    <text evidence="2">The sequence shown here is derived from an EMBL/GenBank/DDBJ whole genome shotgun (WGS) entry which is preliminary data.</text>
</comment>
<dbReference type="Proteomes" id="UP000538929">
    <property type="component" value="Unassembled WGS sequence"/>
</dbReference>
<name>A0A7W3TE71_9ACTN</name>
<dbReference type="RefSeq" id="WP_182606743.1">
    <property type="nucleotide sequence ID" value="NZ_VKHT01000428.1"/>
</dbReference>
<evidence type="ECO:0000313" key="2">
    <source>
        <dbReference type="EMBL" id="MBB0245224.1"/>
    </source>
</evidence>
<dbReference type="AlphaFoldDB" id="A0A7W3TE71"/>
<proteinExistence type="predicted"/>
<evidence type="ECO:0000256" key="1">
    <source>
        <dbReference type="SAM" id="SignalP"/>
    </source>
</evidence>
<gene>
    <name evidence="2" type="ORF">FNQ90_14200</name>
</gene>
<sequence length="128" mass="13186">MGLRKFAGCVVAVAAMVLAMAGPAHASSSPAAIAGEKVSPATLAAPGGHALDVGARSVHCGNAYFDFDGYQWYFAVSCSSTGTTQWWAVVACSDGSYGVSGPHTGFWNVQVYCSPGTTPVQAWVEYTT</sequence>
<reference evidence="3" key="1">
    <citation type="submission" date="2019-10" db="EMBL/GenBank/DDBJ databases">
        <title>Streptomyces sp. nov., a novel actinobacterium isolated from alkaline environment.</title>
        <authorList>
            <person name="Golinska P."/>
        </authorList>
    </citation>
    <scope>NUCLEOTIDE SEQUENCE [LARGE SCALE GENOMIC DNA]</scope>
    <source>
        <strain evidence="3">DSM 42118</strain>
    </source>
</reference>
<evidence type="ECO:0000313" key="3">
    <source>
        <dbReference type="Proteomes" id="UP000538929"/>
    </source>
</evidence>